<keyword evidence="13" id="KW-1185">Reference proteome</keyword>
<dbReference type="STRING" id="4081.A0A3Q7I5L4"/>
<feature type="domain" description="CNNM transmembrane" evidence="11">
    <location>
        <begin position="32"/>
        <end position="214"/>
    </location>
</feature>
<keyword evidence="2 8" id="KW-0812">Transmembrane</keyword>
<sequence length="1169" mass="128263">MGLVMNVVAIALAAGHKTKRPFGVDDQDIEFGNPWWFVYAGVSCFLVLFAGIMSGLTLGLMSMGLVELEILQRSGTITEKKQAATILPVVQKQHQLLVTLLLCNAAAMEALPIYLDKIFHPVVAVVLSVTFVLAFGEIIPQAICSRYGLAVGANFVWLVRVLMIICYPISYPIGKVLDAVLGHHNALFRRAQLKALVSIHGIEAGKGGELTHDETTIIRGALDLATKTAAVAMTPIESTFSLDVNSKLDWEAIGKILARGHSRVPVYSEHPKNIIGLLLVKSLLTVRAETETPVSAVSIRRMPRVPEDMPLYDILNEFQKGSSHMAAVEKVSKKDCNLVSDRAGVKGGESKFCNGDSQLTTPFLCKNDEKSDIVTINIDKVSLQNQEMKLPSLHQKGVTINNSTYLAEDIEEGEVIGIITLEDVFEELLQEEIVDETDVYVDVHKRIRVAAASSVARAPSARKLTGQRASRRRSLCIIQLQIRTRCFTFFHSLNSPLRSITHDFASRRLPTHRRAVPPSPLCIPKHKVDSRILRAVAIEHCKDGDTAVEVVLNEVIPCLTKLPSTSAEHSGVTGISSAAAVDANGPPQPDAFLLHNTKDSDELQNGSSFYDAGCGHHQTIEDTDGESLQNYHDAVGGNHVPLEVDGGGTPVSVEKCDKSKEKVTAYEPCLVMNAMSNAEGEDIADVYEKCAPLLIENERCGHSADPEATSFTANKKNGAEVADNKLCLPTECVVLHDTFEGTENSSSDDSTALVHKRIHEEVSSQDNRGMKDPEGQVVPLSAQTLCGSEDSIEFVVAPDVHNFELEKTEISLHQKEKTELSDSVDATSSEDLAGVILVTKEESMPNSVVTASGQICSIDLLEDMMTEAKSNKKTLFLAVESIICLMRDVELQEEAAEQAKLEAAKGGLDMLERVEDLKEMLQHAKEANDMHAGEVYGEKSILATEVKELQSRLLGLADERDKSLAVLDEVRGCCNLVYVSEERYETEIAMRQTLEVRMAAAVKEIKAAEQERLEKKEVARKALADQEIIMEKVVQEANVLKQEAEENAKLRDFLVDRGRVVDTLQGEISVICQDVRLLKEKFDDRVPLCKSLCSGQTSCILASSSSSLKSMISDEVAEPADLLHAPEKVDRVSCHEEEHKVCEDVKSVIHNTDLVDDGWEIFDNRELYV</sequence>
<evidence type="ECO:0000256" key="5">
    <source>
        <dbReference type="ARBA" id="ARBA00023122"/>
    </source>
</evidence>
<feature type="transmembrane region" description="Helical" evidence="10">
    <location>
        <begin position="36"/>
        <end position="61"/>
    </location>
</feature>
<dbReference type="PROSITE" id="PS51846">
    <property type="entry name" value="CNNM"/>
    <property type="match status" value="1"/>
</dbReference>
<evidence type="ECO:0000256" key="2">
    <source>
        <dbReference type="ARBA" id="ARBA00022692"/>
    </source>
</evidence>
<keyword evidence="3" id="KW-0677">Repeat</keyword>
<dbReference type="GO" id="GO:0016020">
    <property type="term" value="C:membrane"/>
    <property type="evidence" value="ECO:0007669"/>
    <property type="project" value="UniProtKB-SubCell"/>
</dbReference>
<dbReference type="SUPFAM" id="SSF54631">
    <property type="entry name" value="CBS-domain pair"/>
    <property type="match status" value="1"/>
</dbReference>
<feature type="coiled-coil region" evidence="9">
    <location>
        <begin position="991"/>
        <end position="1043"/>
    </location>
</feature>
<evidence type="ECO:0000256" key="8">
    <source>
        <dbReference type="PROSITE-ProRule" id="PRU01193"/>
    </source>
</evidence>
<dbReference type="InterPro" id="IPR046342">
    <property type="entry name" value="CBS_dom_sf"/>
</dbReference>
<evidence type="ECO:0000256" key="10">
    <source>
        <dbReference type="SAM" id="Phobius"/>
    </source>
</evidence>
<dbReference type="PANTHER" id="PTHR12064:SF97">
    <property type="entry name" value="METAL TRANSPORTER CNNM-5"/>
    <property type="match status" value="1"/>
</dbReference>
<dbReference type="InParanoid" id="A0A3Q7I5L4"/>
<dbReference type="OMA" id="DICSSEM"/>
<evidence type="ECO:0000313" key="12">
    <source>
        <dbReference type="EnsemblPlants" id="Solyc09g064860.3.1"/>
    </source>
</evidence>
<feature type="transmembrane region" description="Helical" evidence="10">
    <location>
        <begin position="121"/>
        <end position="140"/>
    </location>
</feature>
<dbReference type="Proteomes" id="UP000004994">
    <property type="component" value="Chromosome 9"/>
</dbReference>
<accession>A0A3Q7I5L4</accession>
<dbReference type="InterPro" id="IPR002550">
    <property type="entry name" value="CNNM"/>
</dbReference>
<dbReference type="GO" id="GO:0010960">
    <property type="term" value="P:magnesium ion homeostasis"/>
    <property type="evidence" value="ECO:0007669"/>
    <property type="project" value="InterPro"/>
</dbReference>
<evidence type="ECO:0000256" key="1">
    <source>
        <dbReference type="ARBA" id="ARBA00004141"/>
    </source>
</evidence>
<dbReference type="PaxDb" id="4081-Solyc09g064860.2.1"/>
<reference evidence="12" key="2">
    <citation type="submission" date="2019-01" db="UniProtKB">
        <authorList>
            <consortium name="EnsemblPlants"/>
        </authorList>
    </citation>
    <scope>IDENTIFICATION</scope>
    <source>
        <strain evidence="12">cv. Heinz 1706</strain>
    </source>
</reference>
<dbReference type="Gene3D" id="3.10.580.10">
    <property type="entry name" value="CBS-domain"/>
    <property type="match status" value="2"/>
</dbReference>
<protein>
    <recommendedName>
        <fullName evidence="11">CNNM transmembrane domain-containing protein</fullName>
    </recommendedName>
</protein>
<proteinExistence type="predicted"/>
<keyword evidence="4 8" id="KW-1133">Transmembrane helix</keyword>
<dbReference type="InterPro" id="IPR045095">
    <property type="entry name" value="ACDP"/>
</dbReference>
<evidence type="ECO:0000256" key="4">
    <source>
        <dbReference type="ARBA" id="ARBA00022989"/>
    </source>
</evidence>
<dbReference type="FunCoup" id="A0A3Q7I5L4">
    <property type="interactions" value="1168"/>
</dbReference>
<keyword evidence="5" id="KW-0129">CBS domain</keyword>
<dbReference type="Gramene" id="Solyc09g064860.3.1">
    <property type="protein sequence ID" value="Solyc09g064860.3.1"/>
    <property type="gene ID" value="Solyc09g064860.3"/>
</dbReference>
<evidence type="ECO:0000259" key="11">
    <source>
        <dbReference type="PROSITE" id="PS51846"/>
    </source>
</evidence>
<feature type="transmembrane region" description="Helical" evidence="10">
    <location>
        <begin position="147"/>
        <end position="170"/>
    </location>
</feature>
<evidence type="ECO:0000256" key="3">
    <source>
        <dbReference type="ARBA" id="ARBA00022737"/>
    </source>
</evidence>
<evidence type="ECO:0000313" key="13">
    <source>
        <dbReference type="Proteomes" id="UP000004994"/>
    </source>
</evidence>
<comment type="subcellular location">
    <subcellularLocation>
        <location evidence="1">Membrane</location>
        <topology evidence="1">Multi-pass membrane protein</topology>
    </subcellularLocation>
</comment>
<dbReference type="GO" id="GO:0022857">
    <property type="term" value="F:transmembrane transporter activity"/>
    <property type="evidence" value="ECO:0000318"/>
    <property type="project" value="GO_Central"/>
</dbReference>
<keyword evidence="7" id="KW-0325">Glycoprotein</keyword>
<name>A0A3Q7I5L4_SOLLC</name>
<organism evidence="12">
    <name type="scientific">Solanum lycopersicum</name>
    <name type="common">Tomato</name>
    <name type="synonym">Lycopersicon esculentum</name>
    <dbReference type="NCBI Taxonomy" id="4081"/>
    <lineage>
        <taxon>Eukaryota</taxon>
        <taxon>Viridiplantae</taxon>
        <taxon>Streptophyta</taxon>
        <taxon>Embryophyta</taxon>
        <taxon>Tracheophyta</taxon>
        <taxon>Spermatophyta</taxon>
        <taxon>Magnoliopsida</taxon>
        <taxon>eudicotyledons</taxon>
        <taxon>Gunneridae</taxon>
        <taxon>Pentapetalae</taxon>
        <taxon>asterids</taxon>
        <taxon>lamiids</taxon>
        <taxon>Solanales</taxon>
        <taxon>Solanaceae</taxon>
        <taxon>Solanoideae</taxon>
        <taxon>Solaneae</taxon>
        <taxon>Solanum</taxon>
        <taxon>Solanum subgen. Lycopersicon</taxon>
    </lineage>
</organism>
<evidence type="ECO:0000256" key="6">
    <source>
        <dbReference type="ARBA" id="ARBA00023136"/>
    </source>
</evidence>
<dbReference type="PANTHER" id="PTHR12064">
    <property type="entry name" value="METAL TRANSPORTER CNNM"/>
    <property type="match status" value="1"/>
</dbReference>
<dbReference type="EnsemblPlants" id="Solyc09g064860.3.1">
    <property type="protein sequence ID" value="Solyc09g064860.3.1"/>
    <property type="gene ID" value="Solyc09g064860.3"/>
</dbReference>
<dbReference type="InterPro" id="IPR044751">
    <property type="entry name" value="Ion_transp-like_CBS"/>
</dbReference>
<dbReference type="CDD" id="cd04590">
    <property type="entry name" value="CBS_pair_CorC_HlyC_assoc"/>
    <property type="match status" value="1"/>
</dbReference>
<keyword evidence="9" id="KW-0175">Coiled coil</keyword>
<keyword evidence="6 8" id="KW-0472">Membrane</keyword>
<dbReference type="Pfam" id="PF01595">
    <property type="entry name" value="CNNM"/>
    <property type="match status" value="1"/>
</dbReference>
<reference evidence="12" key="1">
    <citation type="journal article" date="2012" name="Nature">
        <title>The tomato genome sequence provides insights into fleshy fruit evolution.</title>
        <authorList>
            <consortium name="Tomato Genome Consortium"/>
        </authorList>
    </citation>
    <scope>NUCLEOTIDE SEQUENCE [LARGE SCALE GENOMIC DNA]</scope>
    <source>
        <strain evidence="12">cv. Heinz 1706</strain>
    </source>
</reference>
<dbReference type="FunFam" id="3.10.580.10:FF:000015">
    <property type="entry name" value="DUF21 domain-containing protein"/>
    <property type="match status" value="1"/>
</dbReference>
<dbReference type="AlphaFoldDB" id="A0A3Q7I5L4"/>
<evidence type="ECO:0000256" key="9">
    <source>
        <dbReference type="SAM" id="Coils"/>
    </source>
</evidence>
<evidence type="ECO:0000256" key="7">
    <source>
        <dbReference type="ARBA" id="ARBA00023180"/>
    </source>
</evidence>